<name>A0ABQ3K6X9_9PSEU</name>
<comment type="caution">
    <text evidence="1">The sequence shown here is derived from an EMBL/GenBank/DDBJ whole genome shotgun (WGS) entry which is preliminary data.</text>
</comment>
<dbReference type="EMBL" id="BNAW01000005">
    <property type="protein sequence ID" value="GHG02846.1"/>
    <property type="molecule type" value="Genomic_DNA"/>
</dbReference>
<accession>A0ABQ3K6X9</accession>
<dbReference type="Proteomes" id="UP000649955">
    <property type="component" value="Unassembled WGS sequence"/>
</dbReference>
<proteinExistence type="predicted"/>
<evidence type="ECO:0000313" key="2">
    <source>
        <dbReference type="Proteomes" id="UP000649955"/>
    </source>
</evidence>
<gene>
    <name evidence="1" type="ORF">GCM10017567_17740</name>
</gene>
<reference evidence="2" key="1">
    <citation type="journal article" date="2019" name="Int. J. Syst. Evol. Microbiol.">
        <title>The Global Catalogue of Microorganisms (GCM) 10K type strain sequencing project: providing services to taxonomists for standard genome sequencing and annotation.</title>
        <authorList>
            <consortium name="The Broad Institute Genomics Platform"/>
            <consortium name="The Broad Institute Genome Sequencing Center for Infectious Disease"/>
            <person name="Wu L."/>
            <person name="Ma J."/>
        </authorList>
    </citation>
    <scope>NUCLEOTIDE SEQUENCE [LARGE SCALE GENOMIC DNA]</scope>
    <source>
        <strain evidence="2">CGMCC 4.7680</strain>
    </source>
</reference>
<protein>
    <submittedName>
        <fullName evidence="1">Uncharacterized protein</fullName>
    </submittedName>
</protein>
<organism evidence="1 2">
    <name type="scientific">Amycolatopsis bullii</name>
    <dbReference type="NCBI Taxonomy" id="941987"/>
    <lineage>
        <taxon>Bacteria</taxon>
        <taxon>Bacillati</taxon>
        <taxon>Actinomycetota</taxon>
        <taxon>Actinomycetes</taxon>
        <taxon>Pseudonocardiales</taxon>
        <taxon>Pseudonocardiaceae</taxon>
        <taxon>Amycolatopsis</taxon>
    </lineage>
</organism>
<sequence>MTLVALCPHRAGFRAVVRGRCCIRLRRVLARPRQAGDSALFARHTRALERIAALARPEGT</sequence>
<keyword evidence="2" id="KW-1185">Reference proteome</keyword>
<evidence type="ECO:0000313" key="1">
    <source>
        <dbReference type="EMBL" id="GHG02846.1"/>
    </source>
</evidence>